<evidence type="ECO:0000256" key="15">
    <source>
        <dbReference type="SAM" id="MobiDB-lite"/>
    </source>
</evidence>
<keyword evidence="8" id="KW-0809">Transit peptide</keyword>
<reference evidence="17 18" key="2">
    <citation type="journal article" date="2019" name="G3 (Bethesda)">
        <title>Hybrid Assembly of the Genome of the Entomopathogenic Nematode Steinernema carpocapsae Identifies the X-Chromosome.</title>
        <authorList>
            <person name="Serra L."/>
            <person name="Macchietto M."/>
            <person name="Macias-Munoz A."/>
            <person name="McGill C.J."/>
            <person name="Rodriguez I.M."/>
            <person name="Rodriguez B."/>
            <person name="Murad R."/>
            <person name="Mortazavi A."/>
        </authorList>
    </citation>
    <scope>NUCLEOTIDE SEQUENCE [LARGE SCALE GENOMIC DNA]</scope>
    <source>
        <strain evidence="17 18">ALL</strain>
    </source>
</reference>
<dbReference type="InterPro" id="IPR044202">
    <property type="entry name" value="LETM1/MDM38-like"/>
</dbReference>
<evidence type="ECO:0000256" key="8">
    <source>
        <dbReference type="ARBA" id="ARBA00022946"/>
    </source>
</evidence>
<evidence type="ECO:0000313" key="18">
    <source>
        <dbReference type="Proteomes" id="UP000298663"/>
    </source>
</evidence>
<keyword evidence="18" id="KW-1185">Reference proteome</keyword>
<evidence type="ECO:0000256" key="9">
    <source>
        <dbReference type="ARBA" id="ARBA00022989"/>
    </source>
</evidence>
<comment type="caution">
    <text evidence="17">The sequence shown here is derived from an EMBL/GenBank/DDBJ whole genome shotgun (WGS) entry which is preliminary data.</text>
</comment>
<protein>
    <recommendedName>
        <fullName evidence="16">Letm1 RBD domain-containing protein</fullName>
    </recommendedName>
</protein>
<dbReference type="Proteomes" id="UP000298663">
    <property type="component" value="Unassembled WGS sequence"/>
</dbReference>
<keyword evidence="10" id="KW-0175">Coiled coil</keyword>
<feature type="domain" description="Letm1 RBD" evidence="16">
    <location>
        <begin position="286"/>
        <end position="517"/>
    </location>
</feature>
<evidence type="ECO:0000256" key="4">
    <source>
        <dbReference type="ARBA" id="ARBA00022692"/>
    </source>
</evidence>
<organism evidence="17 18">
    <name type="scientific">Steinernema carpocapsae</name>
    <name type="common">Entomopathogenic nematode</name>
    <dbReference type="NCBI Taxonomy" id="34508"/>
    <lineage>
        <taxon>Eukaryota</taxon>
        <taxon>Metazoa</taxon>
        <taxon>Ecdysozoa</taxon>
        <taxon>Nematoda</taxon>
        <taxon>Chromadorea</taxon>
        <taxon>Rhabditida</taxon>
        <taxon>Tylenchina</taxon>
        <taxon>Panagrolaimomorpha</taxon>
        <taxon>Strongyloidoidea</taxon>
        <taxon>Steinernematidae</taxon>
        <taxon>Steinernema</taxon>
    </lineage>
</organism>
<dbReference type="GO" id="GO:0043022">
    <property type="term" value="F:ribosome binding"/>
    <property type="evidence" value="ECO:0007669"/>
    <property type="project" value="InterPro"/>
</dbReference>
<evidence type="ECO:0000256" key="12">
    <source>
        <dbReference type="ARBA" id="ARBA00023128"/>
    </source>
</evidence>
<keyword evidence="6" id="KW-0999">Mitochondrion inner membrane</keyword>
<proteinExistence type="predicted"/>
<dbReference type="GO" id="GO:0005743">
    <property type="term" value="C:mitochondrial inner membrane"/>
    <property type="evidence" value="ECO:0007669"/>
    <property type="project" value="UniProtKB-SubCell"/>
</dbReference>
<evidence type="ECO:0000256" key="6">
    <source>
        <dbReference type="ARBA" id="ARBA00022792"/>
    </source>
</evidence>
<evidence type="ECO:0000256" key="13">
    <source>
        <dbReference type="ARBA" id="ARBA00023136"/>
    </source>
</evidence>
<evidence type="ECO:0000256" key="10">
    <source>
        <dbReference type="ARBA" id="ARBA00023054"/>
    </source>
</evidence>
<evidence type="ECO:0000256" key="3">
    <source>
        <dbReference type="ARBA" id="ARBA00022568"/>
    </source>
</evidence>
<evidence type="ECO:0000259" key="16">
    <source>
        <dbReference type="PROSITE" id="PS51758"/>
    </source>
</evidence>
<keyword evidence="13" id="KW-0472">Membrane</keyword>
<keyword evidence="5" id="KW-0479">Metal-binding</keyword>
<dbReference type="PANTHER" id="PTHR14009">
    <property type="entry name" value="LEUCINE ZIPPER-EF-HAND CONTAINING TRANSMEMBRANE PROTEIN"/>
    <property type="match status" value="1"/>
</dbReference>
<dbReference type="Pfam" id="PF07766">
    <property type="entry name" value="LETM1_RBD"/>
    <property type="match status" value="1"/>
</dbReference>
<keyword evidence="3" id="KW-0109">Calcium transport</keyword>
<dbReference type="InterPro" id="IPR033122">
    <property type="entry name" value="LETM1-like_RBD"/>
</dbReference>
<gene>
    <name evidence="17" type="ORF">L596_007569</name>
</gene>
<sequence length="691" mass="79577">MVSFPLLNSPSDRSFGEFGGVHEEILELLDPSSQKTSQISRFAQSSSSAKFKYRPNMRTSEFCRIRIEPLHERRKILRAPSRPINKGSEISAEFNPKTAELPCKIEYAMIRCQRFCFRNIRDFQRTLCMPLLRQAYPALAVRYSTSERSKVEETLQMLKEDLKRQQEEDARRDKMLLSTKADAKPPLKTRIVNELKHYYHGFRLLALETKLSARYIWRLAHGASLTRRERQQLVRTVSDLFRLVPFSIFIIVPFMELALPIFIKLFPNMLPSTFQEASKEEEKLRKQVLVRVEMAKFLQSTIEEIALQRKSNKQESRESKAVEFAEFMKKLRTEGGYASNEDLFKYSPLFEDELTLDNLSMSQLRALCRVLLIQPLGTPEILRFQLNFKLRELKADDKQIMAEGGVDNLTSVDLQNAVRARGMRALGVSEERLREQLTQWLELSLNDKVPPSLLLLSRILYLPEDLTFAERLRAIVSKLPDGIGEQTRQKLTELEGGTVDHKARLDLILGIEKGIADEKIAEQKAVDEKKKRKLAEESSRWIRLEEEIADVERQFGVIVETVKKSVEEETPKTSDPAAHMPVTIDQNVLASIEDILCGNAIKEAKHDITELKEKVIEHTEDLIEVGSLAEDYAETKGAKRLRNRVNVMISGIDTLVAKLEAQKKEMEAQEELDKEKKKLIEEMEDEEKTKV</sequence>
<keyword evidence="7" id="KW-0106">Calcium</keyword>
<reference evidence="17 18" key="1">
    <citation type="journal article" date="2015" name="Genome Biol.">
        <title>Comparative genomics of Steinernema reveals deeply conserved gene regulatory networks.</title>
        <authorList>
            <person name="Dillman A.R."/>
            <person name="Macchietto M."/>
            <person name="Porter C.F."/>
            <person name="Rogers A."/>
            <person name="Williams B."/>
            <person name="Antoshechkin I."/>
            <person name="Lee M.M."/>
            <person name="Goodwin Z."/>
            <person name="Lu X."/>
            <person name="Lewis E.E."/>
            <person name="Goodrich-Blair H."/>
            <person name="Stock S.P."/>
            <person name="Adams B.J."/>
            <person name="Sternberg P.W."/>
            <person name="Mortazavi A."/>
        </authorList>
    </citation>
    <scope>NUCLEOTIDE SEQUENCE [LARGE SCALE GENOMIC DNA]</scope>
    <source>
        <strain evidence="17 18">ALL</strain>
    </source>
</reference>
<keyword evidence="11" id="KW-0406">Ion transport</keyword>
<evidence type="ECO:0000256" key="2">
    <source>
        <dbReference type="ARBA" id="ARBA00022448"/>
    </source>
</evidence>
<dbReference type="EMBL" id="AZBU02000002">
    <property type="protein sequence ID" value="TKR93037.1"/>
    <property type="molecule type" value="Genomic_DNA"/>
</dbReference>
<dbReference type="AlphaFoldDB" id="A0A4U5P9Q9"/>
<name>A0A4U5P9Q9_STECR</name>
<keyword evidence="12 14" id="KW-0496">Mitochondrion</keyword>
<keyword evidence="2" id="KW-0813">Transport</keyword>
<comment type="subcellular location">
    <subcellularLocation>
        <location evidence="1">Mitochondrion inner membrane</location>
        <topology evidence="1">Single-pass membrane protein</topology>
    </subcellularLocation>
</comment>
<evidence type="ECO:0000256" key="11">
    <source>
        <dbReference type="ARBA" id="ARBA00023065"/>
    </source>
</evidence>
<accession>A0A4U5P9Q9</accession>
<dbReference type="PANTHER" id="PTHR14009:SF1">
    <property type="entry name" value="MITOCHONDRIAL PROTON_CALCIUM EXCHANGER PROTEIN"/>
    <property type="match status" value="1"/>
</dbReference>
<feature type="region of interest" description="Disordered" evidence="15">
    <location>
        <begin position="664"/>
        <end position="691"/>
    </location>
</feature>
<evidence type="ECO:0000256" key="1">
    <source>
        <dbReference type="ARBA" id="ARBA00004434"/>
    </source>
</evidence>
<dbReference type="PROSITE" id="PS51758">
    <property type="entry name" value="LETM1_RBD"/>
    <property type="match status" value="1"/>
</dbReference>
<evidence type="ECO:0000256" key="14">
    <source>
        <dbReference type="PROSITE-ProRule" id="PRU01094"/>
    </source>
</evidence>
<dbReference type="STRING" id="34508.A0A4U5P9Q9"/>
<dbReference type="GO" id="GO:0030003">
    <property type="term" value="P:intracellular monoatomic cation homeostasis"/>
    <property type="evidence" value="ECO:0007669"/>
    <property type="project" value="TreeGrafter"/>
</dbReference>
<keyword evidence="9" id="KW-1133">Transmembrane helix</keyword>
<dbReference type="OrthoDB" id="624114at2759"/>
<keyword evidence="4" id="KW-0812">Transmembrane</keyword>
<evidence type="ECO:0000256" key="7">
    <source>
        <dbReference type="ARBA" id="ARBA00022837"/>
    </source>
</evidence>
<evidence type="ECO:0000256" key="5">
    <source>
        <dbReference type="ARBA" id="ARBA00022723"/>
    </source>
</evidence>
<dbReference type="Pfam" id="PF26561">
    <property type="entry name" value="LETM1_C"/>
    <property type="match status" value="1"/>
</dbReference>
<evidence type="ECO:0000313" key="17">
    <source>
        <dbReference type="EMBL" id="TKR93037.1"/>
    </source>
</evidence>
<dbReference type="InterPro" id="IPR059005">
    <property type="entry name" value="LETM1_C"/>
</dbReference>